<evidence type="ECO:0000313" key="2">
    <source>
        <dbReference type="Proteomes" id="UP000003835"/>
    </source>
</evidence>
<protein>
    <submittedName>
        <fullName evidence="1">Uncharacterized protein</fullName>
    </submittedName>
</protein>
<organism evidence="1 2">
    <name type="scientific">Coleofasciculus chthonoplastes PCC 7420</name>
    <dbReference type="NCBI Taxonomy" id="118168"/>
    <lineage>
        <taxon>Bacteria</taxon>
        <taxon>Bacillati</taxon>
        <taxon>Cyanobacteriota</taxon>
        <taxon>Cyanophyceae</taxon>
        <taxon>Coleofasciculales</taxon>
        <taxon>Coleofasciculaceae</taxon>
        <taxon>Coleofasciculus</taxon>
    </lineage>
</organism>
<dbReference type="Proteomes" id="UP000003835">
    <property type="component" value="Unassembled WGS sequence"/>
</dbReference>
<dbReference type="AlphaFoldDB" id="B4W4S0"/>
<dbReference type="STRING" id="118168.MC7420_131"/>
<accession>B4W4S0</accession>
<evidence type="ECO:0000313" key="1">
    <source>
        <dbReference type="EMBL" id="EDX70842.1"/>
    </source>
</evidence>
<proteinExistence type="predicted"/>
<name>B4W4S0_9CYAN</name>
<dbReference type="HOGENOM" id="CLU_3182430_0_0_3"/>
<sequence>MRGISQVFIDTPQQIAETLYFSLRCVDGLQGKGLRYVLESIFGRIC</sequence>
<dbReference type="EMBL" id="DS989880">
    <property type="protein sequence ID" value="EDX70842.1"/>
    <property type="molecule type" value="Genomic_DNA"/>
</dbReference>
<reference evidence="1 2" key="1">
    <citation type="submission" date="2008-07" db="EMBL/GenBank/DDBJ databases">
        <authorList>
            <person name="Tandeau de Marsac N."/>
            <person name="Ferriera S."/>
            <person name="Johnson J."/>
            <person name="Kravitz S."/>
            <person name="Beeson K."/>
            <person name="Sutton G."/>
            <person name="Rogers Y.-H."/>
            <person name="Friedman R."/>
            <person name="Frazier M."/>
            <person name="Venter J.C."/>
        </authorList>
    </citation>
    <scope>NUCLEOTIDE SEQUENCE [LARGE SCALE GENOMIC DNA]</scope>
    <source>
        <strain evidence="1 2">PCC 7420</strain>
    </source>
</reference>
<gene>
    <name evidence="1" type="ORF">MC7420_131</name>
</gene>
<keyword evidence="2" id="KW-1185">Reference proteome</keyword>